<dbReference type="AlphaFoldDB" id="A0A922LDQ2"/>
<dbReference type="GO" id="GO:0061630">
    <property type="term" value="F:ubiquitin protein ligase activity"/>
    <property type="evidence" value="ECO:0007669"/>
    <property type="project" value="TreeGrafter"/>
</dbReference>
<protein>
    <submittedName>
        <fullName evidence="8">E3 ubiquitin-protein ligase synoviolin b-like</fullName>
    </submittedName>
</protein>
<reference evidence="8" key="3">
    <citation type="journal article" date="2021" name="World Allergy Organ. J.">
        <title>Chromosome-level assembly of Dermatophagoides farinae genome and transcriptome reveals two novel allergens Der f 37 and Der f 39.</title>
        <authorList>
            <person name="Chen J."/>
            <person name="Cai Z."/>
            <person name="Fan D."/>
            <person name="Hu J."/>
            <person name="Hou Y."/>
            <person name="He Y."/>
            <person name="Zhang Z."/>
            <person name="Zhao Z."/>
            <person name="Gao P."/>
            <person name="Hu W."/>
            <person name="Sun J."/>
            <person name="Li J."/>
            <person name="Ji K."/>
        </authorList>
    </citation>
    <scope>NUCLEOTIDE SEQUENCE</scope>
    <source>
        <strain evidence="8">JKM2019</strain>
    </source>
</reference>
<comment type="caution">
    <text evidence="9">The sequence shown here is derived from an EMBL/GenBank/DDBJ whole genome shotgun (WGS) entry which is preliminary data.</text>
</comment>
<evidence type="ECO:0000313" key="10">
    <source>
        <dbReference type="Proteomes" id="UP000790347"/>
    </source>
</evidence>
<proteinExistence type="predicted"/>
<dbReference type="InterPro" id="IPR013083">
    <property type="entry name" value="Znf_RING/FYVE/PHD"/>
</dbReference>
<evidence type="ECO:0000256" key="4">
    <source>
        <dbReference type="PROSITE-ProRule" id="PRU00175"/>
    </source>
</evidence>
<dbReference type="SUPFAM" id="SSF57850">
    <property type="entry name" value="RING/U-box"/>
    <property type="match status" value="1"/>
</dbReference>
<sequence length="121" mass="13903">MAIGFYSSALGIVVGIVAYCCYYYYNTNNNHTENPHGSQRGSNRNARQQNDNGSRSSTIPPKPSDVCIICSDQLTSPLEQLPCKHLFHQKCLAKWFEFDLRCPICRYKLSLAEYEIYKKRL</sequence>
<feature type="region of interest" description="Disordered" evidence="5">
    <location>
        <begin position="33"/>
        <end position="63"/>
    </location>
</feature>
<dbReference type="Pfam" id="PF13639">
    <property type="entry name" value="zf-RING_2"/>
    <property type="match status" value="1"/>
</dbReference>
<dbReference type="SMART" id="SM00184">
    <property type="entry name" value="RING"/>
    <property type="match status" value="1"/>
</dbReference>
<keyword evidence="3" id="KW-0862">Zinc</keyword>
<keyword evidence="1" id="KW-0479">Metal-binding</keyword>
<dbReference type="PANTHER" id="PTHR22763">
    <property type="entry name" value="RING ZINC FINGER PROTEIN"/>
    <property type="match status" value="1"/>
</dbReference>
<dbReference type="Proteomes" id="UP000790347">
    <property type="component" value="Unassembled WGS sequence"/>
</dbReference>
<evidence type="ECO:0000256" key="6">
    <source>
        <dbReference type="SAM" id="Phobius"/>
    </source>
</evidence>
<evidence type="ECO:0000259" key="7">
    <source>
        <dbReference type="PROSITE" id="PS50089"/>
    </source>
</evidence>
<evidence type="ECO:0000256" key="1">
    <source>
        <dbReference type="ARBA" id="ARBA00022723"/>
    </source>
</evidence>
<feature type="compositionally biased region" description="Polar residues" evidence="5">
    <location>
        <begin position="35"/>
        <end position="59"/>
    </location>
</feature>
<organism evidence="9 10">
    <name type="scientific">Dermatophagoides farinae</name>
    <name type="common">American house dust mite</name>
    <dbReference type="NCBI Taxonomy" id="6954"/>
    <lineage>
        <taxon>Eukaryota</taxon>
        <taxon>Metazoa</taxon>
        <taxon>Ecdysozoa</taxon>
        <taxon>Arthropoda</taxon>
        <taxon>Chelicerata</taxon>
        <taxon>Arachnida</taxon>
        <taxon>Acari</taxon>
        <taxon>Acariformes</taxon>
        <taxon>Sarcoptiformes</taxon>
        <taxon>Astigmata</taxon>
        <taxon>Psoroptidia</taxon>
        <taxon>Analgoidea</taxon>
        <taxon>Pyroglyphidae</taxon>
        <taxon>Dermatophagoidinae</taxon>
        <taxon>Dermatophagoides</taxon>
    </lineage>
</organism>
<dbReference type="EMBL" id="ASGP02000001">
    <property type="protein sequence ID" value="KAH9530050.1"/>
    <property type="molecule type" value="Genomic_DNA"/>
</dbReference>
<evidence type="ECO:0000313" key="9">
    <source>
        <dbReference type="EMBL" id="KAH9530050.1"/>
    </source>
</evidence>
<evidence type="ECO:0000256" key="5">
    <source>
        <dbReference type="SAM" id="MobiDB-lite"/>
    </source>
</evidence>
<dbReference type="GO" id="GO:0008270">
    <property type="term" value="F:zinc ion binding"/>
    <property type="evidence" value="ECO:0007669"/>
    <property type="project" value="UniProtKB-KW"/>
</dbReference>
<evidence type="ECO:0000256" key="2">
    <source>
        <dbReference type="ARBA" id="ARBA00022771"/>
    </source>
</evidence>
<feature type="transmembrane region" description="Helical" evidence="6">
    <location>
        <begin position="6"/>
        <end position="25"/>
    </location>
</feature>
<dbReference type="GO" id="GO:0012505">
    <property type="term" value="C:endomembrane system"/>
    <property type="evidence" value="ECO:0007669"/>
    <property type="project" value="TreeGrafter"/>
</dbReference>
<keyword evidence="6" id="KW-0472">Membrane</keyword>
<dbReference type="InterPro" id="IPR050731">
    <property type="entry name" value="HRD1_E3_ubiq-ligases"/>
</dbReference>
<reference evidence="8" key="2">
    <citation type="submission" date="2020-06" db="EMBL/GenBank/DDBJ databases">
        <authorList>
            <person name="Ji K."/>
            <person name="Li J."/>
        </authorList>
    </citation>
    <scope>NUCLEOTIDE SEQUENCE</scope>
    <source>
        <strain evidence="8">JKM2019</strain>
        <tissue evidence="8">Whole body</tissue>
    </source>
</reference>
<dbReference type="Proteomes" id="UP000828236">
    <property type="component" value="Unassembled WGS sequence"/>
</dbReference>
<evidence type="ECO:0000313" key="8">
    <source>
        <dbReference type="EMBL" id="KAH7642695.1"/>
    </source>
</evidence>
<keyword evidence="6" id="KW-1133">Transmembrane helix</keyword>
<dbReference type="PROSITE" id="PS50089">
    <property type="entry name" value="ZF_RING_2"/>
    <property type="match status" value="1"/>
</dbReference>
<reference evidence="9" key="4">
    <citation type="journal article" date="2022" name="Res Sq">
        <title>Comparative Genomics Reveals Insights into the Divergent Evolution of Astigmatic Mites and Household Pest Adaptations.</title>
        <authorList>
            <person name="Xiong Q."/>
            <person name="Wan A.T.-Y."/>
            <person name="Liu X.-Y."/>
            <person name="Fung C.S.-H."/>
            <person name="Xiao X."/>
            <person name="Malainual N."/>
            <person name="Hou J."/>
            <person name="Wang L."/>
            <person name="Wang M."/>
            <person name="Yang K."/>
            <person name="Cui Y."/>
            <person name="Leung E."/>
            <person name="Nong W."/>
            <person name="Shin S.-K."/>
            <person name="Au S."/>
            <person name="Jeong K.Y."/>
            <person name="Chew F.T."/>
            <person name="Hui J."/>
            <person name="Leung T.F."/>
            <person name="Tungtrongchitr A."/>
            <person name="Zhong N."/>
            <person name="Liu Z."/>
            <person name="Tsui S."/>
        </authorList>
    </citation>
    <scope>NUCLEOTIDE SEQUENCE</scope>
    <source>
        <strain evidence="9">Derf</strain>
        <tissue evidence="9">Whole organism</tissue>
    </source>
</reference>
<gene>
    <name evidence="9" type="ORF">DERF_003889</name>
    <name evidence="8" type="ORF">HUG17_5742</name>
</gene>
<keyword evidence="2 4" id="KW-0863">Zinc-finger</keyword>
<keyword evidence="10" id="KW-1185">Reference proteome</keyword>
<dbReference type="OrthoDB" id="1714475at2759"/>
<dbReference type="EMBL" id="SDOV01000004">
    <property type="protein sequence ID" value="KAH7642695.1"/>
    <property type="molecule type" value="Genomic_DNA"/>
</dbReference>
<evidence type="ECO:0000256" key="3">
    <source>
        <dbReference type="ARBA" id="ARBA00022833"/>
    </source>
</evidence>
<keyword evidence="6" id="KW-0812">Transmembrane</keyword>
<dbReference type="GO" id="GO:0043161">
    <property type="term" value="P:proteasome-mediated ubiquitin-dependent protein catabolic process"/>
    <property type="evidence" value="ECO:0007669"/>
    <property type="project" value="TreeGrafter"/>
</dbReference>
<feature type="domain" description="RING-type" evidence="7">
    <location>
        <begin position="67"/>
        <end position="106"/>
    </location>
</feature>
<reference evidence="9" key="1">
    <citation type="submission" date="2013-05" db="EMBL/GenBank/DDBJ databases">
        <authorList>
            <person name="Yim A.K.Y."/>
            <person name="Chan T.F."/>
            <person name="Ji K.M."/>
            <person name="Liu X.Y."/>
            <person name="Zhou J.W."/>
            <person name="Li R.Q."/>
            <person name="Yang K.Y."/>
            <person name="Li J."/>
            <person name="Li M."/>
            <person name="Law P.T.W."/>
            <person name="Wu Y.L."/>
            <person name="Cai Z.L."/>
            <person name="Qin H."/>
            <person name="Bao Y."/>
            <person name="Leung R.K.K."/>
            <person name="Ng P.K.S."/>
            <person name="Zou J."/>
            <person name="Zhong X.J."/>
            <person name="Ran P.X."/>
            <person name="Zhong N.S."/>
            <person name="Liu Z.G."/>
            <person name="Tsui S.K.W."/>
        </authorList>
    </citation>
    <scope>NUCLEOTIDE SEQUENCE</scope>
    <source>
        <strain evidence="9">Derf</strain>
        <tissue evidence="9">Whole organism</tissue>
    </source>
</reference>
<accession>A0A922LDQ2</accession>
<dbReference type="Gene3D" id="3.30.40.10">
    <property type="entry name" value="Zinc/RING finger domain, C3HC4 (zinc finger)"/>
    <property type="match status" value="1"/>
</dbReference>
<dbReference type="InterPro" id="IPR001841">
    <property type="entry name" value="Znf_RING"/>
</dbReference>
<name>A0A922LDQ2_DERFA</name>